<evidence type="ECO:0000256" key="3">
    <source>
        <dbReference type="ARBA" id="ARBA00023239"/>
    </source>
</evidence>
<reference evidence="5 6" key="1">
    <citation type="submission" date="2024-09" db="EMBL/GenBank/DDBJ databases">
        <authorList>
            <person name="Sun Q."/>
            <person name="Mori K."/>
        </authorList>
    </citation>
    <scope>NUCLEOTIDE SEQUENCE [LARGE SCALE GENOMIC DNA]</scope>
    <source>
        <strain evidence="5 6">JCM 11683</strain>
    </source>
</reference>
<proteinExistence type="inferred from homology"/>
<dbReference type="Pfam" id="PF03328">
    <property type="entry name" value="HpcH_HpaI"/>
    <property type="match status" value="1"/>
</dbReference>
<dbReference type="Proteomes" id="UP001589707">
    <property type="component" value="Unassembled WGS sequence"/>
</dbReference>
<name>A0ABV5X072_9MICO</name>
<evidence type="ECO:0000256" key="2">
    <source>
        <dbReference type="ARBA" id="ARBA00022723"/>
    </source>
</evidence>
<dbReference type="InterPro" id="IPR050251">
    <property type="entry name" value="HpcH-HpaI_aldolase"/>
</dbReference>
<keyword evidence="6" id="KW-1185">Reference proteome</keyword>
<sequence length="257" mass="26826">MTTAHVRERLAAGERALGTFILEFSTPGIGSICARAGADWVLYDLEHTGWSLDAIRASLAVSRREDIASFVRVAGQQKHLVSTALDAGAEGIMMPYVESAAEAAQIVDWMRFPPAGHRGSAFCIAHDLYMPGAPADKQAQCNESVLFLPQIESPGSVAAAHEIAAVDGVDVLFVGPLDLSTNLGAPGVFTTPEFLSALDTVAEAAAAHGKAAGIFGAGEQLTAAAMERGYTVVSLSADVMVYQSALAAGLRQLREGN</sequence>
<dbReference type="InterPro" id="IPR015813">
    <property type="entry name" value="Pyrv/PenolPyrv_kinase-like_dom"/>
</dbReference>
<accession>A0ABV5X072</accession>
<evidence type="ECO:0000313" key="5">
    <source>
        <dbReference type="EMBL" id="MFB9775339.1"/>
    </source>
</evidence>
<dbReference type="PANTHER" id="PTHR30502:SF0">
    <property type="entry name" value="PHOSPHOENOLPYRUVATE CARBOXYLASE FAMILY PROTEIN"/>
    <property type="match status" value="1"/>
</dbReference>
<dbReference type="GO" id="GO:0016829">
    <property type="term" value="F:lyase activity"/>
    <property type="evidence" value="ECO:0007669"/>
    <property type="project" value="UniProtKB-KW"/>
</dbReference>
<keyword evidence="2" id="KW-0479">Metal-binding</keyword>
<dbReference type="InterPro" id="IPR005000">
    <property type="entry name" value="Aldolase/citrate-lyase_domain"/>
</dbReference>
<evidence type="ECO:0000313" key="6">
    <source>
        <dbReference type="Proteomes" id="UP001589707"/>
    </source>
</evidence>
<organism evidence="5 6">
    <name type="scientific">Brevibacterium otitidis</name>
    <dbReference type="NCBI Taxonomy" id="53364"/>
    <lineage>
        <taxon>Bacteria</taxon>
        <taxon>Bacillati</taxon>
        <taxon>Actinomycetota</taxon>
        <taxon>Actinomycetes</taxon>
        <taxon>Micrococcales</taxon>
        <taxon>Brevibacteriaceae</taxon>
        <taxon>Brevibacterium</taxon>
    </lineage>
</organism>
<dbReference type="Gene3D" id="3.20.20.60">
    <property type="entry name" value="Phosphoenolpyruvate-binding domains"/>
    <property type="match status" value="1"/>
</dbReference>
<dbReference type="RefSeq" id="WP_376838392.1">
    <property type="nucleotide sequence ID" value="NZ_JBHMAU010000024.1"/>
</dbReference>
<evidence type="ECO:0000256" key="1">
    <source>
        <dbReference type="ARBA" id="ARBA00005568"/>
    </source>
</evidence>
<dbReference type="SUPFAM" id="SSF51621">
    <property type="entry name" value="Phosphoenolpyruvate/pyruvate domain"/>
    <property type="match status" value="1"/>
</dbReference>
<comment type="similarity">
    <text evidence="1">Belongs to the HpcH/HpaI aldolase family.</text>
</comment>
<dbReference type="EMBL" id="JBHMAU010000024">
    <property type="protein sequence ID" value="MFB9775339.1"/>
    <property type="molecule type" value="Genomic_DNA"/>
</dbReference>
<keyword evidence="3 5" id="KW-0456">Lyase</keyword>
<feature type="domain" description="HpcH/HpaI aldolase/citrate lyase" evidence="4">
    <location>
        <begin position="26"/>
        <end position="243"/>
    </location>
</feature>
<protein>
    <submittedName>
        <fullName evidence="5">HpcH/HpaI aldolase/citrate lyase family protein</fullName>
    </submittedName>
</protein>
<dbReference type="InterPro" id="IPR040442">
    <property type="entry name" value="Pyrv_kinase-like_dom_sf"/>
</dbReference>
<comment type="caution">
    <text evidence="5">The sequence shown here is derived from an EMBL/GenBank/DDBJ whole genome shotgun (WGS) entry which is preliminary data.</text>
</comment>
<gene>
    <name evidence="5" type="ORF">ACFFN1_02760</name>
</gene>
<dbReference type="PANTHER" id="PTHR30502">
    <property type="entry name" value="2-KETO-3-DEOXY-L-RHAMNONATE ALDOLASE"/>
    <property type="match status" value="1"/>
</dbReference>
<evidence type="ECO:0000259" key="4">
    <source>
        <dbReference type="Pfam" id="PF03328"/>
    </source>
</evidence>